<feature type="transmembrane region" description="Helical" evidence="1">
    <location>
        <begin position="49"/>
        <end position="66"/>
    </location>
</feature>
<evidence type="ECO:0000313" key="4">
    <source>
        <dbReference type="EMBL" id="QFY57713.1"/>
    </source>
</evidence>
<evidence type="ECO:0000256" key="1">
    <source>
        <dbReference type="SAM" id="Phobius"/>
    </source>
</evidence>
<feature type="transmembrane region" description="Helical" evidence="1">
    <location>
        <begin position="134"/>
        <end position="151"/>
    </location>
</feature>
<dbReference type="PANTHER" id="PTHR28008">
    <property type="entry name" value="DOMAIN PROTEIN, PUTATIVE (AFU_ORTHOLOGUE AFUA_3G10980)-RELATED"/>
    <property type="match status" value="1"/>
</dbReference>
<dbReference type="Pfam" id="PF04892">
    <property type="entry name" value="VanZ"/>
    <property type="match status" value="1"/>
</dbReference>
<sequence>MIRPYENSQSLQTAKTPLQAPHNHRFHAPTDWGRMRVSFARRWAQWRPVLKIIFFAVLLLALYLGLRPSPTPAAYSWVSDLYHAGGLFVLMLLSYLSFPRWRWWARGLMIFALGVGIEYVQSFHPLRVADWSDLGANGAGVLSGWVVIFLFRQGSKGTDD</sequence>
<reference evidence="4 6" key="2">
    <citation type="submission" date="2018-10" db="EMBL/GenBank/DDBJ databases">
        <title>Complete genome sequence of Pseudomonas pelagia strain Kongs-67.</title>
        <authorList>
            <person name="Sinha R.K."/>
            <person name="Krishnan K."/>
        </authorList>
    </citation>
    <scope>NUCLEOTIDE SEQUENCE [LARGE SCALE GENOMIC DNA]</scope>
    <source>
        <strain evidence="4 6">Kongs-67</strain>
    </source>
</reference>
<dbReference type="Proteomes" id="UP000344571">
    <property type="component" value="Chromosome"/>
</dbReference>
<evidence type="ECO:0000313" key="5">
    <source>
        <dbReference type="Proteomes" id="UP000243750"/>
    </source>
</evidence>
<feature type="domain" description="VanZ-like" evidence="2">
    <location>
        <begin position="87"/>
        <end position="152"/>
    </location>
</feature>
<protein>
    <submittedName>
        <fullName evidence="4">VanZ family protein</fullName>
    </submittedName>
</protein>
<dbReference type="InterPro" id="IPR006976">
    <property type="entry name" value="VanZ-like"/>
</dbReference>
<dbReference type="EMBL" id="CP033116">
    <property type="protein sequence ID" value="QFY57713.1"/>
    <property type="molecule type" value="Genomic_DNA"/>
</dbReference>
<dbReference type="EMBL" id="NWMT01000202">
    <property type="protein sequence ID" value="PCC98441.1"/>
    <property type="molecule type" value="Genomic_DNA"/>
</dbReference>
<proteinExistence type="predicted"/>
<name>A0AA91U1P2_9GAMM</name>
<evidence type="ECO:0000313" key="6">
    <source>
        <dbReference type="Proteomes" id="UP000344571"/>
    </source>
</evidence>
<keyword evidence="1" id="KW-0812">Transmembrane</keyword>
<dbReference type="Proteomes" id="UP000243750">
    <property type="component" value="Unassembled WGS sequence"/>
</dbReference>
<dbReference type="AlphaFoldDB" id="A0AA91U1P2"/>
<accession>A0AA91U1P2</accession>
<evidence type="ECO:0000259" key="2">
    <source>
        <dbReference type="Pfam" id="PF04892"/>
    </source>
</evidence>
<keyword evidence="1" id="KW-1133">Transmembrane helix</keyword>
<gene>
    <name evidence="3" type="ORF">CO192_15855</name>
    <name evidence="4" type="ORF">EAO82_15870</name>
</gene>
<reference evidence="3 5" key="1">
    <citation type="submission" date="2017-09" db="EMBL/GenBank/DDBJ databases">
        <title>Bacterial and phytoplankton interrelationship in Kongsfjorden, an Arctic fjord.</title>
        <authorList>
            <person name="Sinha R."/>
            <person name="Krishnan K."/>
        </authorList>
    </citation>
    <scope>NUCLEOTIDE SEQUENCE [LARGE SCALE GENOMIC DNA]</scope>
    <source>
        <strain evidence="3 5">58</strain>
    </source>
</reference>
<keyword evidence="6" id="KW-1185">Reference proteome</keyword>
<evidence type="ECO:0000313" key="3">
    <source>
        <dbReference type="EMBL" id="PCC98441.1"/>
    </source>
</evidence>
<dbReference type="PANTHER" id="PTHR28008:SF1">
    <property type="entry name" value="DOMAIN PROTEIN, PUTATIVE (AFU_ORTHOLOGUE AFUA_3G10980)-RELATED"/>
    <property type="match status" value="1"/>
</dbReference>
<feature type="transmembrane region" description="Helical" evidence="1">
    <location>
        <begin position="103"/>
        <end position="122"/>
    </location>
</feature>
<organism evidence="3 5">
    <name type="scientific">Halopseudomonas pelagia</name>
    <dbReference type="NCBI Taxonomy" id="553151"/>
    <lineage>
        <taxon>Bacteria</taxon>
        <taxon>Pseudomonadati</taxon>
        <taxon>Pseudomonadota</taxon>
        <taxon>Gammaproteobacteria</taxon>
        <taxon>Pseudomonadales</taxon>
        <taxon>Pseudomonadaceae</taxon>
        <taxon>Halopseudomonas</taxon>
    </lineage>
</organism>
<keyword evidence="1" id="KW-0472">Membrane</keyword>
<feature type="transmembrane region" description="Helical" evidence="1">
    <location>
        <begin position="81"/>
        <end position="98"/>
    </location>
</feature>